<name>A0A3B5BGP1_9TELE</name>
<dbReference type="GeneTree" id="ENSGT00940000160977"/>
<dbReference type="SUPFAM" id="SSF55550">
    <property type="entry name" value="SH2 domain"/>
    <property type="match status" value="1"/>
</dbReference>
<sequence>ICSLFSLNFSYFCTSPRRQPLTCTAPRMERSPGSGGLKDLVLRWFTETQAPSILHHGSFPNWFQGLAARKDAEDLLRDKAVGCFLIRLSDKAVGYILSYRGHDRCRHFVITQNQDGQFVISGDSQTFSSLLELIEHYKVSPIQPFGEYLTCSCYQVRQLRCPLRLIRTKPTPVVQRDSEETRSRHRTPTTQPSQVISARPDSPVLSRLRWRPGVCLCPNWTTWRKKRRRRKSTLTGSAAPPSCRRGSPASPSRSMKL</sequence>
<dbReference type="PROSITE" id="PS50001">
    <property type="entry name" value="SH2"/>
    <property type="match status" value="1"/>
</dbReference>
<proteinExistence type="predicted"/>
<accession>A0A3B5BGP1</accession>
<dbReference type="SMART" id="SM00252">
    <property type="entry name" value="SH2"/>
    <property type="match status" value="1"/>
</dbReference>
<dbReference type="Ensembl" id="ENSSPAT00000026068.1">
    <property type="protein sequence ID" value="ENSSPAP00000025647.1"/>
    <property type="gene ID" value="ENSSPAG00000019371.1"/>
</dbReference>
<feature type="region of interest" description="Disordered" evidence="3">
    <location>
        <begin position="227"/>
        <end position="257"/>
    </location>
</feature>
<protein>
    <recommendedName>
        <fullName evidence="4">SH2 domain-containing protein</fullName>
    </recommendedName>
</protein>
<dbReference type="Pfam" id="PF00017">
    <property type="entry name" value="SH2"/>
    <property type="match status" value="1"/>
</dbReference>
<dbReference type="PRINTS" id="PR00401">
    <property type="entry name" value="SH2DOMAIN"/>
</dbReference>
<dbReference type="InterPro" id="IPR036860">
    <property type="entry name" value="SH2_dom_sf"/>
</dbReference>
<reference evidence="5" key="1">
    <citation type="submission" date="2023-09" db="UniProtKB">
        <authorList>
            <consortium name="Ensembl"/>
        </authorList>
    </citation>
    <scope>IDENTIFICATION</scope>
</reference>
<organism evidence="5">
    <name type="scientific">Stegastes partitus</name>
    <name type="common">bicolor damselfish</name>
    <dbReference type="NCBI Taxonomy" id="144197"/>
    <lineage>
        <taxon>Eukaryota</taxon>
        <taxon>Metazoa</taxon>
        <taxon>Chordata</taxon>
        <taxon>Craniata</taxon>
        <taxon>Vertebrata</taxon>
        <taxon>Euteleostomi</taxon>
        <taxon>Actinopterygii</taxon>
        <taxon>Neopterygii</taxon>
        <taxon>Teleostei</taxon>
        <taxon>Neoteleostei</taxon>
        <taxon>Acanthomorphata</taxon>
        <taxon>Ovalentaria</taxon>
        <taxon>Pomacentridae</taxon>
        <taxon>Stegastes</taxon>
    </lineage>
</organism>
<evidence type="ECO:0000256" key="2">
    <source>
        <dbReference type="PROSITE-ProRule" id="PRU00191"/>
    </source>
</evidence>
<evidence type="ECO:0000256" key="1">
    <source>
        <dbReference type="ARBA" id="ARBA00022999"/>
    </source>
</evidence>
<dbReference type="Gene3D" id="3.30.505.10">
    <property type="entry name" value="SH2 domain"/>
    <property type="match status" value="1"/>
</dbReference>
<dbReference type="PANTHER" id="PTHR14388:SF6">
    <property type="entry name" value="SH2 DOMAIN-CONTAINING PROTEIN 7"/>
    <property type="match status" value="1"/>
</dbReference>
<evidence type="ECO:0000259" key="4">
    <source>
        <dbReference type="PROSITE" id="PS50001"/>
    </source>
</evidence>
<dbReference type="AlphaFoldDB" id="A0A3B5BGP1"/>
<evidence type="ECO:0000256" key="3">
    <source>
        <dbReference type="SAM" id="MobiDB-lite"/>
    </source>
</evidence>
<dbReference type="STRING" id="144197.ENSSPAP00000025647"/>
<feature type="domain" description="SH2" evidence="4">
    <location>
        <begin position="62"/>
        <end position="163"/>
    </location>
</feature>
<keyword evidence="1 2" id="KW-0727">SH2 domain</keyword>
<feature type="region of interest" description="Disordered" evidence="3">
    <location>
        <begin position="172"/>
        <end position="199"/>
    </location>
</feature>
<dbReference type="GO" id="GO:0005737">
    <property type="term" value="C:cytoplasm"/>
    <property type="evidence" value="ECO:0007669"/>
    <property type="project" value="TreeGrafter"/>
</dbReference>
<evidence type="ECO:0000313" key="5">
    <source>
        <dbReference type="Ensembl" id="ENSSPAP00000025647.1"/>
    </source>
</evidence>
<dbReference type="InterPro" id="IPR000980">
    <property type="entry name" value="SH2"/>
</dbReference>
<dbReference type="PANTHER" id="PTHR14388">
    <property type="entry name" value="T CELL-SPECIFIC ADAPTER PROTEIN TSAD"/>
    <property type="match status" value="1"/>
</dbReference>